<dbReference type="SUPFAM" id="SSF53335">
    <property type="entry name" value="S-adenosyl-L-methionine-dependent methyltransferases"/>
    <property type="match status" value="1"/>
</dbReference>
<dbReference type="Proteomes" id="UP001629113">
    <property type="component" value="Unassembled WGS sequence"/>
</dbReference>
<reference evidence="2 3" key="1">
    <citation type="submission" date="2024-06" db="EMBL/GenBank/DDBJ databases">
        <title>Complete genome of Phlyctema vagabunda strain 19-DSS-EL-015.</title>
        <authorList>
            <person name="Fiorenzani C."/>
        </authorList>
    </citation>
    <scope>NUCLEOTIDE SEQUENCE [LARGE SCALE GENOMIC DNA]</scope>
    <source>
        <strain evidence="2 3">19-DSS-EL-015</strain>
    </source>
</reference>
<keyword evidence="1" id="KW-1133">Transmembrane helix</keyword>
<organism evidence="2 3">
    <name type="scientific">Phlyctema vagabunda</name>
    <dbReference type="NCBI Taxonomy" id="108571"/>
    <lineage>
        <taxon>Eukaryota</taxon>
        <taxon>Fungi</taxon>
        <taxon>Dikarya</taxon>
        <taxon>Ascomycota</taxon>
        <taxon>Pezizomycotina</taxon>
        <taxon>Leotiomycetes</taxon>
        <taxon>Helotiales</taxon>
        <taxon>Dermateaceae</taxon>
        <taxon>Phlyctema</taxon>
    </lineage>
</organism>
<feature type="transmembrane region" description="Helical" evidence="1">
    <location>
        <begin position="21"/>
        <end position="37"/>
    </location>
</feature>
<sequence length="285" mass="32333">MTGPYESPMRRPSARANRTPIIIAAIFILFLLGLWHSRDNLPEQPLHYIQGIGSTTASTSTRPSFYEIAMKHGTDKVRPHNYQYMYEPRLAPMRDQKLKMLEIGLGCDMSYGPGASYYTWLEYFPNVDLYYIEYDAACAAAWANQTTDATIYTGDQADVTFLQQFIVQSGGDFDIIIDDGGHTMNQQRVSLDILWEVVKPGGIYFIEDLDTSYLSQYGGGLGRTDTFMEDIKHILDDLNKHPGVPDKTRISRDVIKLDFAQEIVALTKRNLRLGNDGRVGYSWET</sequence>
<accession>A0ABR4P610</accession>
<dbReference type="EMBL" id="JBFCZG010000009">
    <property type="protein sequence ID" value="KAL3418757.1"/>
    <property type="molecule type" value="Genomic_DNA"/>
</dbReference>
<evidence type="ECO:0000256" key="1">
    <source>
        <dbReference type="SAM" id="Phobius"/>
    </source>
</evidence>
<gene>
    <name evidence="2" type="ORF">PVAG01_10473</name>
</gene>
<keyword evidence="1" id="KW-0472">Membrane</keyword>
<dbReference type="Gene3D" id="3.40.50.150">
    <property type="entry name" value="Vaccinia Virus protein VP39"/>
    <property type="match status" value="1"/>
</dbReference>
<evidence type="ECO:0000313" key="2">
    <source>
        <dbReference type="EMBL" id="KAL3418757.1"/>
    </source>
</evidence>
<comment type="caution">
    <text evidence="2">The sequence shown here is derived from an EMBL/GenBank/DDBJ whole genome shotgun (WGS) entry which is preliminary data.</text>
</comment>
<dbReference type="InterPro" id="IPR029063">
    <property type="entry name" value="SAM-dependent_MTases_sf"/>
</dbReference>
<proteinExistence type="predicted"/>
<keyword evidence="3" id="KW-1185">Reference proteome</keyword>
<evidence type="ECO:0000313" key="3">
    <source>
        <dbReference type="Proteomes" id="UP001629113"/>
    </source>
</evidence>
<keyword evidence="1" id="KW-0812">Transmembrane</keyword>
<name>A0ABR4P610_9HELO</name>
<protein>
    <submittedName>
        <fullName evidence="2">Hard-surface induced protein</fullName>
    </submittedName>
</protein>